<sequence>MKMGILYLTLNLILCLSVFGKTSTIELNGPELESIPAPVTYFSNAVGLMLSCVGRGPPPLTISWLSEAGEKLEEIPGTRMQLLNGSLHFSPFNPHDYISTLHNGDYRCSVKNPVGTYLSPKFGVRARMGNVTKVVSLGSLVLSVVDHQFEVRISLFGVSSDLIMQGNPALLSCDIYPSIYTKFVRIIAWKTIDPFGHKTDIMENDNRYKLMADGSLLIYKTNFQQLFVCVGESSLDKMIQTSREFLLTTQVGGGIAVNLNSVILKIRKSAEERVHGIIPVDRDFTDLVCLAVGSPSPNFSWEKYHKGKFVPVTSILHTSVVIQGPLLRIHNNTDPSTQNGTYRCTVNNTIRTFTSDYHFLLENPPVLLIDPSRKHVRNGDSFELKCVFETATASEYGTFNISSRNMELKWYKDGEILNGNHGLTNSPIHSELQIFHATLEDQGVYQCFVDLVNSDGVSHSIQASANVVFESSAPELVNTFISQSIQPGPLVSLKCSAIGNPIPRITWSIDGLLISPQEQILHYSQTYYSRVSVASYQQRNGEIVSHLNISIVQVEDSGVYKCEASNLDGNSSHSARLNIYGRISVKEMSSLTIVAGQTALIPCHYGGYPVDKMKWLKGSEEFEANSENNGKDGSENRFSVFANGTLQIERANKDSDSALYICKISNRKGEIASGSVNVNVMHPPVISPVRFDEDLKEGQRTSAFCNVISGDLPIDIVWFKDSLPISDRLNLTETRAKFLSVLIFEELYHEHSGEYTCSVTNAAASVTQSAKLIVKVPPKWTRKPDDSKVVVESDHLIFCLASGVPTPNITWFREFGTGGEKHKIISNDKFHLLQDGSLKIFGVDETDVATYICEAYNGVGIGITKSIRLDVIIPAKISALMTSLVVVEGLGATLKCEVRGDSPIQVSWKKDSILIESEQSPSRSAASSKSSRFVQHQRIVEGNSSVLSAELRIDPTEKTDSGLYLCLASNQYGRDEARINLEVKARPSPPENFMVKEIGSRFISLSWSLKSSDSLEIPVTHFVLQWKKSSTVSWESLQVSNKSVESYFTSVVIDSLNPITNYDVRLFASSAFGTSLPTQVLTILTLAEAPSGSPRNVSGVTLSPKTAIIQWEPPDPALQNGEILGYQIMADLNHATHKTITVDEKWELQAKLKDLIPNSQYRISIKAFNVAGIGPPSLPIYIQTPEGAPDSPPLHLECEARSPKSLQVQWDPPPVHLSNGQILGYKVIYLPVDAEEKGEKGEVKKTSNQETTLHGLKSFMNYSIRALAYTLGGESNMSEPVICRTEEDVPEEPADLKVALLSATSALVSWLPPRHSNGIITKYNVFWKAEDSEQMKEKSVFISNTDAEEDEFFLEIRRLKDSVTYSVFVMASTSIGVGRSSHIETFTVGTKVPARIASFSSVKNTEMGHNFRLPCRAVGIPSPKVLWFKNNLPLAYQGLLRNGSLFISRIKDADEGVYTCRAENEHGSDEIEHRIIIKRRPSSIQIFVGYVTHSSIQIHWDPLKNIEPPLTAYFLQYQLPKKQSLKEEEWKTLRLSPRLASYLLENLSCGTQYLFRIFGENSVGKGEPSQQISVRTKGKEPETPKLTEILDGNGTMIRIDLTRWSDGGCPITNFNIQYKRESSENWNRIYKKDNSTRVFVIQTQLFSKYEIKIRMENDAGSVTKVFRVESNPDFFTNYAKVVERVEEEVRMNGSYVSLYTDPHVLVPIVSAIICTFAIAICALMLIKRKNQSQNERKFKENKGTTYQKTWLSNSSDGMSKFDVPEFSSQCPDSMSVYATLNSNQQIPMTIRDATVRFQSLGQHENNEAPPSEMMTGGYLKRNRRKSFATSPLEETCMQQVSCQMEIEPPTGFRSLSSSTSVSQGFHHRGNFGGHKSHQHAGLHYDEILTKPQIPATPNDHIHEEDGLFHDYSSPYQFATTPKDQLNSMQESLQL</sequence>
<feature type="domain" description="Fibronectin type-III" evidence="16">
    <location>
        <begin position="1480"/>
        <end position="1579"/>
    </location>
</feature>
<keyword evidence="8" id="KW-0770">Synapse</keyword>
<feature type="chain" id="PRO_5046452676" description="Down syndrome cell adhesion molecule-like protein Dscam2" evidence="14">
    <location>
        <begin position="25"/>
        <end position="1934"/>
    </location>
</feature>
<dbReference type="PROSITE" id="PS50853">
    <property type="entry name" value="FN3"/>
    <property type="match status" value="6"/>
</dbReference>
<evidence type="ECO:0000259" key="15">
    <source>
        <dbReference type="PROSITE" id="PS50835"/>
    </source>
</evidence>
<dbReference type="InterPro" id="IPR007110">
    <property type="entry name" value="Ig-like_dom"/>
</dbReference>
<feature type="domain" description="Ig-like" evidence="15">
    <location>
        <begin position="474"/>
        <end position="578"/>
    </location>
</feature>
<dbReference type="SUPFAM" id="SSF49265">
    <property type="entry name" value="Fibronectin type III"/>
    <property type="match status" value="3"/>
</dbReference>
<keyword evidence="5" id="KW-0130">Cell adhesion</keyword>
<evidence type="ECO:0000256" key="2">
    <source>
        <dbReference type="ARBA" id="ARBA00022692"/>
    </source>
</evidence>
<evidence type="ECO:0000256" key="13">
    <source>
        <dbReference type="SAM" id="Phobius"/>
    </source>
</evidence>
<protein>
    <recommendedName>
        <fullName evidence="19">Down syndrome cell adhesion molecule-like protein Dscam2</fullName>
    </recommendedName>
</protein>
<evidence type="ECO:0000256" key="14">
    <source>
        <dbReference type="SAM" id="SignalP"/>
    </source>
</evidence>
<dbReference type="Pfam" id="PF00041">
    <property type="entry name" value="fn3"/>
    <property type="match status" value="5"/>
</dbReference>
<dbReference type="PANTHER" id="PTHR44170:SF56">
    <property type="entry name" value="FIBRONECTIN TYPE-III DOMAIN-CONTAINING PROTEIN"/>
    <property type="match status" value="1"/>
</dbReference>
<evidence type="ECO:0000256" key="4">
    <source>
        <dbReference type="ARBA" id="ARBA00022737"/>
    </source>
</evidence>
<feature type="signal peptide" evidence="14">
    <location>
        <begin position="1"/>
        <end position="24"/>
    </location>
</feature>
<keyword evidence="6" id="KW-0524">Neurogenesis</keyword>
<evidence type="ECO:0008006" key="19">
    <source>
        <dbReference type="Google" id="ProtNLM"/>
    </source>
</evidence>
<evidence type="ECO:0000256" key="9">
    <source>
        <dbReference type="ARBA" id="ARBA00023136"/>
    </source>
</evidence>
<keyword evidence="2 13" id="KW-0812">Transmembrane</keyword>
<dbReference type="InterPro" id="IPR003599">
    <property type="entry name" value="Ig_sub"/>
</dbReference>
<feature type="domain" description="Ig-like" evidence="15">
    <location>
        <begin position="287"/>
        <end position="354"/>
    </location>
</feature>
<dbReference type="InterPro" id="IPR013106">
    <property type="entry name" value="Ig_V-set"/>
</dbReference>
<evidence type="ECO:0000256" key="5">
    <source>
        <dbReference type="ARBA" id="ARBA00022889"/>
    </source>
</evidence>
<evidence type="ECO:0000313" key="17">
    <source>
        <dbReference type="EMBL" id="CAL8129111.1"/>
    </source>
</evidence>
<dbReference type="InterPro" id="IPR003961">
    <property type="entry name" value="FN3_dom"/>
</dbReference>
<dbReference type="InterPro" id="IPR003598">
    <property type="entry name" value="Ig_sub2"/>
</dbReference>
<comment type="caution">
    <text evidence="17">The sequence shown here is derived from an EMBL/GenBank/DDBJ whole genome shotgun (WGS) entry which is preliminary data.</text>
</comment>
<dbReference type="InterPro" id="IPR013783">
    <property type="entry name" value="Ig-like_fold"/>
</dbReference>
<feature type="domain" description="Fibronectin type-III" evidence="16">
    <location>
        <begin position="1580"/>
        <end position="1673"/>
    </location>
</feature>
<dbReference type="Pfam" id="PF07686">
    <property type="entry name" value="V-set"/>
    <property type="match status" value="1"/>
</dbReference>
<reference evidence="17 18" key="1">
    <citation type="submission" date="2024-08" db="EMBL/GenBank/DDBJ databases">
        <authorList>
            <person name="Cucini C."/>
            <person name="Frati F."/>
        </authorList>
    </citation>
    <scope>NUCLEOTIDE SEQUENCE [LARGE SCALE GENOMIC DNA]</scope>
</reference>
<evidence type="ECO:0000256" key="12">
    <source>
        <dbReference type="ARBA" id="ARBA00034103"/>
    </source>
</evidence>
<keyword evidence="4" id="KW-0677">Repeat</keyword>
<dbReference type="InterPro" id="IPR013098">
    <property type="entry name" value="Ig_I-set"/>
</dbReference>
<evidence type="ECO:0000256" key="3">
    <source>
        <dbReference type="ARBA" id="ARBA00022729"/>
    </source>
</evidence>
<evidence type="ECO:0000256" key="11">
    <source>
        <dbReference type="ARBA" id="ARBA00023319"/>
    </source>
</evidence>
<evidence type="ECO:0000256" key="10">
    <source>
        <dbReference type="ARBA" id="ARBA00023157"/>
    </source>
</evidence>
<feature type="domain" description="Ig-like" evidence="15">
    <location>
        <begin position="1393"/>
        <end position="1476"/>
    </location>
</feature>
<dbReference type="SUPFAM" id="SSF48726">
    <property type="entry name" value="Immunoglobulin"/>
    <property type="match status" value="9"/>
</dbReference>
<keyword evidence="11" id="KW-0393">Immunoglobulin domain</keyword>
<keyword evidence="7 13" id="KW-1133">Transmembrane helix</keyword>
<feature type="domain" description="Ig-like" evidence="15">
    <location>
        <begin position="581"/>
        <end position="679"/>
    </location>
</feature>
<feature type="transmembrane region" description="Helical" evidence="13">
    <location>
        <begin position="1704"/>
        <end position="1726"/>
    </location>
</feature>
<name>A0ABP1RJD1_9HEXA</name>
<feature type="domain" description="Ig-like" evidence="15">
    <location>
        <begin position="874"/>
        <end position="980"/>
    </location>
</feature>
<dbReference type="PROSITE" id="PS50835">
    <property type="entry name" value="IG_LIKE"/>
    <property type="match status" value="9"/>
</dbReference>
<feature type="domain" description="Ig-like" evidence="15">
    <location>
        <begin position="364"/>
        <end position="464"/>
    </location>
</feature>
<dbReference type="Pfam" id="PF13927">
    <property type="entry name" value="Ig_3"/>
    <property type="match status" value="3"/>
</dbReference>
<dbReference type="SMART" id="SM00408">
    <property type="entry name" value="IGc2"/>
    <property type="match status" value="9"/>
</dbReference>
<feature type="domain" description="Ig-like" evidence="15">
    <location>
        <begin position="30"/>
        <end position="119"/>
    </location>
</feature>
<dbReference type="PANTHER" id="PTHR44170">
    <property type="entry name" value="PROTEIN SIDEKICK"/>
    <property type="match status" value="1"/>
</dbReference>
<feature type="domain" description="Fibronectin type-III" evidence="16">
    <location>
        <begin position="989"/>
        <end position="1088"/>
    </location>
</feature>
<comment type="subcellular location">
    <subcellularLocation>
        <location evidence="1">Membrane</location>
        <topology evidence="1">Single-pass membrane protein</topology>
    </subcellularLocation>
    <subcellularLocation>
        <location evidence="12">Synapse</location>
    </subcellularLocation>
</comment>
<evidence type="ECO:0000259" key="16">
    <source>
        <dbReference type="PROSITE" id="PS50853"/>
    </source>
</evidence>
<proteinExistence type="predicted"/>
<dbReference type="InterPro" id="IPR036116">
    <property type="entry name" value="FN3_sf"/>
</dbReference>
<feature type="domain" description="Ig-like" evidence="15">
    <location>
        <begin position="684"/>
        <end position="773"/>
    </location>
</feature>
<keyword evidence="10" id="KW-1015">Disulfide bond</keyword>
<feature type="domain" description="Fibronectin type-III" evidence="16">
    <location>
        <begin position="1192"/>
        <end position="1288"/>
    </location>
</feature>
<dbReference type="CDD" id="cd00063">
    <property type="entry name" value="FN3"/>
    <property type="match status" value="6"/>
</dbReference>
<dbReference type="InterPro" id="IPR036179">
    <property type="entry name" value="Ig-like_dom_sf"/>
</dbReference>
<evidence type="ECO:0000256" key="7">
    <source>
        <dbReference type="ARBA" id="ARBA00022989"/>
    </source>
</evidence>
<dbReference type="InterPro" id="IPR056754">
    <property type="entry name" value="DSCAM/DSCAML_C"/>
</dbReference>
<dbReference type="Pfam" id="PF07679">
    <property type="entry name" value="I-set"/>
    <property type="match status" value="3"/>
</dbReference>
<evidence type="ECO:0000256" key="6">
    <source>
        <dbReference type="ARBA" id="ARBA00022902"/>
    </source>
</evidence>
<feature type="domain" description="Fibronectin type-III" evidence="16">
    <location>
        <begin position="1292"/>
        <end position="1393"/>
    </location>
</feature>
<dbReference type="CDD" id="cd00096">
    <property type="entry name" value="Ig"/>
    <property type="match status" value="1"/>
</dbReference>
<organism evidence="17 18">
    <name type="scientific">Orchesella dallaii</name>
    <dbReference type="NCBI Taxonomy" id="48710"/>
    <lineage>
        <taxon>Eukaryota</taxon>
        <taxon>Metazoa</taxon>
        <taxon>Ecdysozoa</taxon>
        <taxon>Arthropoda</taxon>
        <taxon>Hexapoda</taxon>
        <taxon>Collembola</taxon>
        <taxon>Entomobryomorpha</taxon>
        <taxon>Entomobryoidea</taxon>
        <taxon>Orchesellidae</taxon>
        <taxon>Orchesellinae</taxon>
        <taxon>Orchesella</taxon>
    </lineage>
</organism>
<evidence type="ECO:0000313" key="18">
    <source>
        <dbReference type="Proteomes" id="UP001642540"/>
    </source>
</evidence>
<keyword evidence="18" id="KW-1185">Reference proteome</keyword>
<accession>A0ABP1RJD1</accession>
<dbReference type="Gene3D" id="2.60.40.10">
    <property type="entry name" value="Immunoglobulins"/>
    <property type="match status" value="16"/>
</dbReference>
<gene>
    <name evidence="17" type="ORF">ODALV1_LOCUS22870</name>
</gene>
<keyword evidence="9 13" id="KW-0472">Membrane</keyword>
<dbReference type="SMART" id="SM00060">
    <property type="entry name" value="FN3"/>
    <property type="match status" value="6"/>
</dbReference>
<dbReference type="SMART" id="SM00409">
    <property type="entry name" value="IG"/>
    <property type="match status" value="8"/>
</dbReference>
<dbReference type="Proteomes" id="UP001642540">
    <property type="component" value="Unassembled WGS sequence"/>
</dbReference>
<dbReference type="EMBL" id="CAXLJM020000076">
    <property type="protein sequence ID" value="CAL8129111.1"/>
    <property type="molecule type" value="Genomic_DNA"/>
</dbReference>
<evidence type="ECO:0000256" key="8">
    <source>
        <dbReference type="ARBA" id="ARBA00023018"/>
    </source>
</evidence>
<keyword evidence="3 14" id="KW-0732">Signal</keyword>
<feature type="domain" description="Fibronectin type-III" evidence="16">
    <location>
        <begin position="1093"/>
        <end position="1187"/>
    </location>
</feature>
<evidence type="ECO:0000256" key="1">
    <source>
        <dbReference type="ARBA" id="ARBA00004167"/>
    </source>
</evidence>
<dbReference type="Pfam" id="PF25059">
    <property type="entry name" value="FN3_DSCAM-DSCAML_C"/>
    <property type="match status" value="1"/>
</dbReference>
<feature type="domain" description="Ig-like" evidence="15">
    <location>
        <begin position="778"/>
        <end position="870"/>
    </location>
</feature>